<feature type="domain" description="DUF2061" evidence="2">
    <location>
        <begin position="173"/>
        <end position="224"/>
    </location>
</feature>
<dbReference type="Proteomes" id="UP000190092">
    <property type="component" value="Unassembled WGS sequence"/>
</dbReference>
<dbReference type="Pfam" id="PF09834">
    <property type="entry name" value="DUF2061"/>
    <property type="match status" value="2"/>
</dbReference>
<feature type="domain" description="DUF2061" evidence="2">
    <location>
        <begin position="85"/>
        <end position="136"/>
    </location>
</feature>
<reference evidence="4" key="1">
    <citation type="submission" date="2017-02" db="EMBL/GenBank/DDBJ databases">
        <authorList>
            <person name="Varghese N."/>
            <person name="Submissions S."/>
        </authorList>
    </citation>
    <scope>NUCLEOTIDE SEQUENCE [LARGE SCALE GENOMIC DNA]</scope>
    <source>
        <strain evidence="4">ATCC 27094</strain>
    </source>
</reference>
<feature type="region of interest" description="Disordered" evidence="1">
    <location>
        <begin position="228"/>
        <end position="248"/>
    </location>
</feature>
<gene>
    <name evidence="3" type="ORF">SAMN02745126_04254</name>
</gene>
<dbReference type="InterPro" id="IPR018638">
    <property type="entry name" value="DUF2061_membrane"/>
</dbReference>
<proteinExistence type="predicted"/>
<evidence type="ECO:0000313" key="3">
    <source>
        <dbReference type="EMBL" id="SKA21802.1"/>
    </source>
</evidence>
<feature type="compositionally biased region" description="Basic and acidic residues" evidence="1">
    <location>
        <begin position="230"/>
        <end position="242"/>
    </location>
</feature>
<dbReference type="EMBL" id="FUWJ01000006">
    <property type="protein sequence ID" value="SKA21802.1"/>
    <property type="molecule type" value="Genomic_DNA"/>
</dbReference>
<protein>
    <submittedName>
        <fullName evidence="3">Uncharacterized membrane protein</fullName>
    </submittedName>
</protein>
<evidence type="ECO:0000259" key="2">
    <source>
        <dbReference type="Pfam" id="PF09834"/>
    </source>
</evidence>
<dbReference type="STRING" id="225324.SAMN02745126_04254"/>
<evidence type="ECO:0000313" key="4">
    <source>
        <dbReference type="Proteomes" id="UP000190092"/>
    </source>
</evidence>
<name>A0A1T4S0W1_9HYPH</name>
<keyword evidence="4" id="KW-1185">Reference proteome</keyword>
<accession>A0A1T4S0W1</accession>
<sequence>MNRYMTIGLSVLAGAAALEAALIPGIVIGAAAVILPEYLPNLGRRRPRRVTPALRQRESSHAFLPVLREGSALPTLRGFGLKRAVAKTITFRAIVTSLDFTVNYVVIGEIATAAGLSAASLAVGPLFYLAHETVWNRHGRSEISIELPFFATRRQGEVSMPRDRRQLRISRVVAKTITFRTIASTVDFTVNYIVVGDLATAFALSAFGLVAGPFIYVGHELAWDHFSPGEQDKIEPPRDRVEGGQFSL</sequence>
<evidence type="ECO:0000256" key="1">
    <source>
        <dbReference type="SAM" id="MobiDB-lite"/>
    </source>
</evidence>
<organism evidence="3 4">
    <name type="scientific">Enhydrobacter aerosaccus</name>
    <dbReference type="NCBI Taxonomy" id="225324"/>
    <lineage>
        <taxon>Bacteria</taxon>
        <taxon>Pseudomonadati</taxon>
        <taxon>Pseudomonadota</taxon>
        <taxon>Alphaproteobacteria</taxon>
        <taxon>Hyphomicrobiales</taxon>
        <taxon>Enhydrobacter</taxon>
    </lineage>
</organism>
<dbReference type="AlphaFoldDB" id="A0A1T4S0W1"/>